<evidence type="ECO:0000256" key="5">
    <source>
        <dbReference type="ARBA" id="ARBA00023204"/>
    </source>
</evidence>
<dbReference type="SUPFAM" id="SSF50249">
    <property type="entry name" value="Nucleic acid-binding proteins"/>
    <property type="match status" value="1"/>
</dbReference>
<dbReference type="SMART" id="SM00278">
    <property type="entry name" value="HhH1"/>
    <property type="match status" value="2"/>
</dbReference>
<dbReference type="Pfam" id="PF14520">
    <property type="entry name" value="HHH_5"/>
    <property type="match status" value="1"/>
</dbReference>
<feature type="domain" description="Helix-hairpin-helix DNA-binding motif class 1" evidence="7">
    <location>
        <begin position="73"/>
        <end position="92"/>
    </location>
</feature>
<dbReference type="InterPro" id="IPR013849">
    <property type="entry name" value="DNA_helicase_Holl-junc_RuvA_I"/>
</dbReference>
<dbReference type="Gene3D" id="2.40.50.140">
    <property type="entry name" value="Nucleic acid-binding proteins"/>
    <property type="match status" value="1"/>
</dbReference>
<reference evidence="8 9" key="1">
    <citation type="submission" date="2017-10" db="EMBL/GenBank/DDBJ databases">
        <title>Draft genome of Longibacter Salinarum.</title>
        <authorList>
            <person name="Goh K.M."/>
            <person name="Shamsir M.S."/>
            <person name="Lim S.W."/>
        </authorList>
    </citation>
    <scope>NUCLEOTIDE SEQUENCE [LARGE SCALE GENOMIC DNA]</scope>
    <source>
        <strain evidence="8 9">KCTC 52045</strain>
    </source>
</reference>
<dbReference type="InterPro" id="IPR003583">
    <property type="entry name" value="Hlx-hairpin-Hlx_DNA-bd_motif"/>
</dbReference>
<evidence type="ECO:0000256" key="2">
    <source>
        <dbReference type="ARBA" id="ARBA00022763"/>
    </source>
</evidence>
<feature type="region of interest" description="Domain I" evidence="6">
    <location>
        <begin position="1"/>
        <end position="64"/>
    </location>
</feature>
<dbReference type="InterPro" id="IPR012340">
    <property type="entry name" value="NA-bd_OB-fold"/>
</dbReference>
<dbReference type="InterPro" id="IPR010994">
    <property type="entry name" value="RuvA_2-like"/>
</dbReference>
<dbReference type="GO" id="GO:0005524">
    <property type="term" value="F:ATP binding"/>
    <property type="evidence" value="ECO:0007669"/>
    <property type="project" value="InterPro"/>
</dbReference>
<comment type="domain">
    <text evidence="6">Has three domains with a flexible linker between the domains II and III and assumes an 'L' shape. Domain III is highly mobile and contacts RuvB.</text>
</comment>
<dbReference type="GO" id="GO:0006281">
    <property type="term" value="P:DNA repair"/>
    <property type="evidence" value="ECO:0007669"/>
    <property type="project" value="UniProtKB-UniRule"/>
</dbReference>
<name>A0A2A8CWQ0_9BACT</name>
<comment type="caution">
    <text evidence="8">The sequence shown here is derived from an EMBL/GenBank/DDBJ whole genome shotgun (WGS) entry which is preliminary data.</text>
</comment>
<evidence type="ECO:0000313" key="9">
    <source>
        <dbReference type="Proteomes" id="UP000220102"/>
    </source>
</evidence>
<keyword evidence="5 6" id="KW-0234">DNA repair</keyword>
<feature type="domain" description="Helix-hairpin-helix DNA-binding motif class 1" evidence="7">
    <location>
        <begin position="108"/>
        <end position="127"/>
    </location>
</feature>
<dbReference type="GO" id="GO:0005737">
    <property type="term" value="C:cytoplasm"/>
    <property type="evidence" value="ECO:0007669"/>
    <property type="project" value="UniProtKB-SubCell"/>
</dbReference>
<protein>
    <recommendedName>
        <fullName evidence="6">Holliday junction branch migration complex subunit RuvA</fullName>
    </recommendedName>
</protein>
<comment type="subunit">
    <text evidence="6">Homotetramer. Forms an RuvA(8)-RuvB(12)-Holliday junction (HJ) complex. HJ DNA is sandwiched between 2 RuvA tetramers; dsDNA enters through RuvA and exits via RuvB. An RuvB hexamer assembles on each DNA strand where it exits the tetramer. Each RuvB hexamer is contacted by two RuvA subunits (via domain III) on 2 adjacent RuvB subunits; this complex drives branch migration. In the full resolvosome a probable DNA-RuvA(4)-RuvB(12)-RuvC(2) complex forms which resolves the HJ.</text>
</comment>
<dbReference type="NCBIfam" id="TIGR00084">
    <property type="entry name" value="ruvA"/>
    <property type="match status" value="1"/>
</dbReference>
<dbReference type="GO" id="GO:0006310">
    <property type="term" value="P:DNA recombination"/>
    <property type="evidence" value="ECO:0007669"/>
    <property type="project" value="UniProtKB-UniRule"/>
</dbReference>
<dbReference type="GO" id="GO:0009379">
    <property type="term" value="C:Holliday junction helicase complex"/>
    <property type="evidence" value="ECO:0007669"/>
    <property type="project" value="InterPro"/>
</dbReference>
<dbReference type="SUPFAM" id="SSF46929">
    <property type="entry name" value="DNA helicase RuvA subunit, C-terminal domain"/>
    <property type="match status" value="1"/>
</dbReference>
<feature type="region of interest" description="Domain III" evidence="6">
    <location>
        <begin position="152"/>
        <end position="202"/>
    </location>
</feature>
<dbReference type="GO" id="GO:0048476">
    <property type="term" value="C:Holliday junction resolvase complex"/>
    <property type="evidence" value="ECO:0007669"/>
    <property type="project" value="UniProtKB-UniRule"/>
</dbReference>
<evidence type="ECO:0000256" key="1">
    <source>
        <dbReference type="ARBA" id="ARBA00022490"/>
    </source>
</evidence>
<dbReference type="Gene3D" id="1.10.150.20">
    <property type="entry name" value="5' to 3' exonuclease, C-terminal subdomain"/>
    <property type="match status" value="1"/>
</dbReference>
<evidence type="ECO:0000313" key="8">
    <source>
        <dbReference type="EMBL" id="PEN13159.1"/>
    </source>
</evidence>
<dbReference type="Proteomes" id="UP000220102">
    <property type="component" value="Unassembled WGS sequence"/>
</dbReference>
<dbReference type="InterPro" id="IPR000085">
    <property type="entry name" value="RuvA"/>
</dbReference>
<dbReference type="OrthoDB" id="5293449at2"/>
<dbReference type="InterPro" id="IPR011114">
    <property type="entry name" value="RuvA_C"/>
</dbReference>
<proteinExistence type="inferred from homology"/>
<dbReference type="Pfam" id="PF07499">
    <property type="entry name" value="RuvA_C"/>
    <property type="match status" value="1"/>
</dbReference>
<dbReference type="EMBL" id="PDEQ01000005">
    <property type="protein sequence ID" value="PEN13159.1"/>
    <property type="molecule type" value="Genomic_DNA"/>
</dbReference>
<sequence>MIAYVSGTLVEKSPESVIIDVNGLGYEVQIPTSTYDSLPKKGEDVKLHTYHYLREDAEALYGFSSTAEKAVFETMLGVSRVGPKLALSALSAMTPTELRDHVVEGDSSRLTEISGVGRKTADRLIVELRDRFEDLDVFDGSAPLTGGSEARASARADALEALRELGFSRADAERAIRKALRDDPGVQSADALVRKALSAKNS</sequence>
<keyword evidence="9" id="KW-1185">Reference proteome</keyword>
<evidence type="ECO:0000256" key="4">
    <source>
        <dbReference type="ARBA" id="ARBA00023172"/>
    </source>
</evidence>
<dbReference type="CDD" id="cd14332">
    <property type="entry name" value="UBA_RuvA_C"/>
    <property type="match status" value="1"/>
</dbReference>
<keyword evidence="2 6" id="KW-0227">DNA damage</keyword>
<dbReference type="RefSeq" id="WP_098075749.1">
    <property type="nucleotide sequence ID" value="NZ_PDEQ01000005.1"/>
</dbReference>
<comment type="similarity">
    <text evidence="6">Belongs to the RuvA family.</text>
</comment>
<gene>
    <name evidence="6" type="primary">ruvA</name>
    <name evidence="8" type="ORF">CRI94_10960</name>
</gene>
<dbReference type="HAMAP" id="MF_00031">
    <property type="entry name" value="DNA_HJ_migration_RuvA"/>
    <property type="match status" value="1"/>
</dbReference>
<dbReference type="SUPFAM" id="SSF47781">
    <property type="entry name" value="RuvA domain 2-like"/>
    <property type="match status" value="1"/>
</dbReference>
<dbReference type="Gene3D" id="1.10.8.10">
    <property type="entry name" value="DNA helicase RuvA subunit, C-terminal domain"/>
    <property type="match status" value="1"/>
</dbReference>
<comment type="function">
    <text evidence="6">The RuvA-RuvB-RuvC complex processes Holliday junction (HJ) DNA during genetic recombination and DNA repair, while the RuvA-RuvB complex plays an important role in the rescue of blocked DNA replication forks via replication fork reversal (RFR). RuvA specifically binds to HJ cruciform DNA, conferring on it an open structure. The RuvB hexamer acts as an ATP-dependent pump, pulling dsDNA into and through the RuvAB complex. HJ branch migration allows RuvC to scan DNA until it finds its consensus sequence, where it cleaves and resolves the cruciform DNA.</text>
</comment>
<dbReference type="InterPro" id="IPR036267">
    <property type="entry name" value="RuvA_C_sf"/>
</dbReference>
<accession>A0A2A8CWQ0</accession>
<dbReference type="AlphaFoldDB" id="A0A2A8CWQ0"/>
<keyword evidence="1 6" id="KW-0963">Cytoplasm</keyword>
<dbReference type="GO" id="GO:0000400">
    <property type="term" value="F:four-way junction DNA binding"/>
    <property type="evidence" value="ECO:0007669"/>
    <property type="project" value="UniProtKB-UniRule"/>
</dbReference>
<keyword evidence="4 6" id="KW-0233">DNA recombination</keyword>
<keyword evidence="3 6" id="KW-0238">DNA-binding</keyword>
<comment type="subcellular location">
    <subcellularLocation>
        <location evidence="6">Cytoplasm</location>
    </subcellularLocation>
</comment>
<dbReference type="Pfam" id="PF01330">
    <property type="entry name" value="RuvA_N"/>
    <property type="match status" value="1"/>
</dbReference>
<evidence type="ECO:0000259" key="7">
    <source>
        <dbReference type="SMART" id="SM00278"/>
    </source>
</evidence>
<organism evidence="8 9">
    <name type="scientific">Longibacter salinarum</name>
    <dbReference type="NCBI Taxonomy" id="1850348"/>
    <lineage>
        <taxon>Bacteria</taxon>
        <taxon>Pseudomonadati</taxon>
        <taxon>Rhodothermota</taxon>
        <taxon>Rhodothermia</taxon>
        <taxon>Rhodothermales</taxon>
        <taxon>Salisaetaceae</taxon>
        <taxon>Longibacter</taxon>
    </lineage>
</organism>
<evidence type="ECO:0000256" key="3">
    <source>
        <dbReference type="ARBA" id="ARBA00023125"/>
    </source>
</evidence>
<dbReference type="GO" id="GO:0009378">
    <property type="term" value="F:four-way junction helicase activity"/>
    <property type="evidence" value="ECO:0007669"/>
    <property type="project" value="InterPro"/>
</dbReference>
<comment type="caution">
    <text evidence="6">Lacks conserved residue(s) required for the propagation of feature annotation.</text>
</comment>
<evidence type="ECO:0000256" key="6">
    <source>
        <dbReference type="HAMAP-Rule" id="MF_00031"/>
    </source>
</evidence>